<dbReference type="RefSeq" id="XP_033388789.1">
    <property type="nucleotide sequence ID" value="XM_033521164.1"/>
</dbReference>
<protein>
    <submittedName>
        <fullName evidence="1">Uncharacterized protein</fullName>
    </submittedName>
</protein>
<evidence type="ECO:0000313" key="2">
    <source>
        <dbReference type="Proteomes" id="UP000799778"/>
    </source>
</evidence>
<keyword evidence="2" id="KW-1185">Reference proteome</keyword>
<reference evidence="1" key="1">
    <citation type="journal article" date="2020" name="Stud. Mycol.">
        <title>101 Dothideomycetes genomes: a test case for predicting lifestyles and emergence of pathogens.</title>
        <authorList>
            <person name="Haridas S."/>
            <person name="Albert R."/>
            <person name="Binder M."/>
            <person name="Bloem J."/>
            <person name="Labutti K."/>
            <person name="Salamov A."/>
            <person name="Andreopoulos B."/>
            <person name="Baker S."/>
            <person name="Barry K."/>
            <person name="Bills G."/>
            <person name="Bluhm B."/>
            <person name="Cannon C."/>
            <person name="Castanera R."/>
            <person name="Culley D."/>
            <person name="Daum C."/>
            <person name="Ezra D."/>
            <person name="Gonzalez J."/>
            <person name="Henrissat B."/>
            <person name="Kuo A."/>
            <person name="Liang C."/>
            <person name="Lipzen A."/>
            <person name="Lutzoni F."/>
            <person name="Magnuson J."/>
            <person name="Mondo S."/>
            <person name="Nolan M."/>
            <person name="Ohm R."/>
            <person name="Pangilinan J."/>
            <person name="Park H.-J."/>
            <person name="Ramirez L."/>
            <person name="Alfaro M."/>
            <person name="Sun H."/>
            <person name="Tritt A."/>
            <person name="Yoshinaga Y."/>
            <person name="Zwiers L.-H."/>
            <person name="Turgeon B."/>
            <person name="Goodwin S."/>
            <person name="Spatafora J."/>
            <person name="Crous P."/>
            <person name="Grigoriev I."/>
        </authorList>
    </citation>
    <scope>NUCLEOTIDE SEQUENCE</scope>
    <source>
        <strain evidence="1">CBS 175.79</strain>
    </source>
</reference>
<dbReference type="AlphaFoldDB" id="A0A6A5Y6L5"/>
<gene>
    <name evidence="1" type="ORF">BU24DRAFT_1437</name>
</gene>
<dbReference type="GeneID" id="54278561"/>
<sequence length="104" mass="11687">MSTRYLKGYAIVSMSLRKSVRRCLTSVLSDGLFLCWCLVVSAAKMMITCRIAPFPNSGSKMKLVKKYWNASTIDYSGPLIPSGYVLEGKVCPTDVREYVWCELC</sequence>
<evidence type="ECO:0000313" key="1">
    <source>
        <dbReference type="EMBL" id="KAF2020450.1"/>
    </source>
</evidence>
<proteinExistence type="predicted"/>
<dbReference type="EMBL" id="ML978066">
    <property type="protein sequence ID" value="KAF2020450.1"/>
    <property type="molecule type" value="Genomic_DNA"/>
</dbReference>
<dbReference type="Proteomes" id="UP000799778">
    <property type="component" value="Unassembled WGS sequence"/>
</dbReference>
<accession>A0A6A5Y6L5</accession>
<organism evidence="1 2">
    <name type="scientific">Aaosphaeria arxii CBS 175.79</name>
    <dbReference type="NCBI Taxonomy" id="1450172"/>
    <lineage>
        <taxon>Eukaryota</taxon>
        <taxon>Fungi</taxon>
        <taxon>Dikarya</taxon>
        <taxon>Ascomycota</taxon>
        <taxon>Pezizomycotina</taxon>
        <taxon>Dothideomycetes</taxon>
        <taxon>Pleosporomycetidae</taxon>
        <taxon>Pleosporales</taxon>
        <taxon>Pleosporales incertae sedis</taxon>
        <taxon>Aaosphaeria</taxon>
    </lineage>
</organism>
<name>A0A6A5Y6L5_9PLEO</name>